<dbReference type="GeneID" id="72001480"/>
<sequence>FAYHWRLFFAHERGTSVELQTALMSVQYRSAITLALSRPYLVTNRGVQTALQLRCARKWTVQQLIDYVVGGKQRHKFRFDIANGSGCAFWCLTVIWDLEETGMFERGTTAAAQKHRDDLRINDPRSLPVQMPRGFFYARTRKEAHVRPPPPAGKCLTKLVAAI</sequence>
<reference evidence="2 3" key="1">
    <citation type="journal article" date="2021" name="Environ. Microbiol.">
        <title>Gene family expansions and transcriptome signatures uncover fungal adaptations to wood decay.</title>
        <authorList>
            <person name="Hage H."/>
            <person name="Miyauchi S."/>
            <person name="Viragh M."/>
            <person name="Drula E."/>
            <person name="Min B."/>
            <person name="Chaduli D."/>
            <person name="Navarro D."/>
            <person name="Favel A."/>
            <person name="Norest M."/>
            <person name="Lesage-Meessen L."/>
            <person name="Balint B."/>
            <person name="Merenyi Z."/>
            <person name="de Eugenio L."/>
            <person name="Morin E."/>
            <person name="Martinez A.T."/>
            <person name="Baldrian P."/>
            <person name="Stursova M."/>
            <person name="Martinez M.J."/>
            <person name="Novotny C."/>
            <person name="Magnuson J.K."/>
            <person name="Spatafora J.W."/>
            <person name="Maurice S."/>
            <person name="Pangilinan J."/>
            <person name="Andreopoulos W."/>
            <person name="LaButti K."/>
            <person name="Hundley H."/>
            <person name="Na H."/>
            <person name="Kuo A."/>
            <person name="Barry K."/>
            <person name="Lipzen A."/>
            <person name="Henrissat B."/>
            <person name="Riley R."/>
            <person name="Ahrendt S."/>
            <person name="Nagy L.G."/>
            <person name="Grigoriev I.V."/>
            <person name="Martin F."/>
            <person name="Rosso M.N."/>
        </authorList>
    </citation>
    <scope>NUCLEOTIDE SEQUENCE [LARGE SCALE GENOMIC DNA]</scope>
    <source>
        <strain evidence="2 3">CIRM-BRFM 1785</strain>
    </source>
</reference>
<feature type="domain" description="DUF7770" evidence="1">
    <location>
        <begin position="3"/>
        <end position="137"/>
    </location>
</feature>
<comment type="caution">
    <text evidence="2">The sequence shown here is derived from an EMBL/GenBank/DDBJ whole genome shotgun (WGS) entry which is preliminary data.</text>
</comment>
<name>A0ABQ8KCG8_9APHY</name>
<gene>
    <name evidence="2" type="ORF">C8Q71DRAFT_710545</name>
</gene>
<proteinExistence type="predicted"/>
<keyword evidence="3" id="KW-1185">Reference proteome</keyword>
<feature type="non-terminal residue" evidence="2">
    <location>
        <position position="1"/>
    </location>
</feature>
<dbReference type="InterPro" id="IPR056672">
    <property type="entry name" value="DUF7770"/>
</dbReference>
<evidence type="ECO:0000313" key="3">
    <source>
        <dbReference type="Proteomes" id="UP000814176"/>
    </source>
</evidence>
<accession>A0ABQ8KCG8</accession>
<dbReference type="Pfam" id="PF24968">
    <property type="entry name" value="DUF7770"/>
    <property type="match status" value="1"/>
</dbReference>
<dbReference type="EMBL" id="JADCUA010000014">
    <property type="protein sequence ID" value="KAH9835004.1"/>
    <property type="molecule type" value="Genomic_DNA"/>
</dbReference>
<dbReference type="RefSeq" id="XP_047777490.1">
    <property type="nucleotide sequence ID" value="XM_047920748.1"/>
</dbReference>
<organism evidence="2 3">
    <name type="scientific">Rhodofomes roseus</name>
    <dbReference type="NCBI Taxonomy" id="34475"/>
    <lineage>
        <taxon>Eukaryota</taxon>
        <taxon>Fungi</taxon>
        <taxon>Dikarya</taxon>
        <taxon>Basidiomycota</taxon>
        <taxon>Agaricomycotina</taxon>
        <taxon>Agaricomycetes</taxon>
        <taxon>Polyporales</taxon>
        <taxon>Rhodofomes</taxon>
    </lineage>
</organism>
<evidence type="ECO:0000313" key="2">
    <source>
        <dbReference type="EMBL" id="KAH9835004.1"/>
    </source>
</evidence>
<dbReference type="Proteomes" id="UP000814176">
    <property type="component" value="Unassembled WGS sequence"/>
</dbReference>
<protein>
    <recommendedName>
        <fullName evidence="1">DUF7770 domain-containing protein</fullName>
    </recommendedName>
</protein>
<evidence type="ECO:0000259" key="1">
    <source>
        <dbReference type="Pfam" id="PF24968"/>
    </source>
</evidence>